<evidence type="ECO:0000256" key="3">
    <source>
        <dbReference type="ARBA" id="ARBA00022833"/>
    </source>
</evidence>
<feature type="binding site" evidence="4">
    <location>
        <position position="67"/>
    </location>
    <ligand>
        <name>Zn(2+)</name>
        <dbReference type="ChEBI" id="CHEBI:29105"/>
    </ligand>
</feature>
<dbReference type="NCBIfam" id="NF003339">
    <property type="entry name" value="PRK04351.1"/>
    <property type="match status" value="1"/>
</dbReference>
<evidence type="ECO:0000256" key="1">
    <source>
        <dbReference type="ARBA" id="ARBA00022490"/>
    </source>
</evidence>
<comment type="cofactor">
    <cofactor evidence="4">
        <name>Zn(2+)</name>
        <dbReference type="ChEBI" id="CHEBI:29105"/>
    </cofactor>
    <text evidence="4">Binds 1 zinc ion.</text>
</comment>
<organism evidence="6 7">
    <name type="scientific">Candidatus Kurthia intestinigallinarum</name>
    <dbReference type="NCBI Taxonomy" id="1562256"/>
    <lineage>
        <taxon>Bacteria</taxon>
        <taxon>Bacillati</taxon>
        <taxon>Bacillota</taxon>
        <taxon>Bacilli</taxon>
        <taxon>Bacillales</taxon>
        <taxon>Caryophanaceae</taxon>
        <taxon>Kurthia</taxon>
    </lineage>
</organism>
<gene>
    <name evidence="6" type="ORF">QI30_14805</name>
</gene>
<dbReference type="GO" id="GO:0006950">
    <property type="term" value="P:response to stress"/>
    <property type="evidence" value="ECO:0007669"/>
    <property type="project" value="UniProtKB-ARBA"/>
</dbReference>
<evidence type="ECO:0000313" key="6">
    <source>
        <dbReference type="EMBL" id="RUS53129.1"/>
    </source>
</evidence>
<comment type="subcellular location">
    <subcellularLocation>
        <location evidence="4">Cytoplasm</location>
    </subcellularLocation>
</comment>
<keyword evidence="2 4" id="KW-0479">Metal-binding</keyword>
<dbReference type="Pfam" id="PF10263">
    <property type="entry name" value="SprT-like"/>
    <property type="match status" value="1"/>
</dbReference>
<dbReference type="InterPro" id="IPR035240">
    <property type="entry name" value="SprT_Zn_ribbon"/>
</dbReference>
<dbReference type="HAMAP" id="MF_00745">
    <property type="entry name" value="SprT_like"/>
    <property type="match status" value="1"/>
</dbReference>
<dbReference type="SMART" id="SM00731">
    <property type="entry name" value="SprT"/>
    <property type="match status" value="1"/>
</dbReference>
<feature type="active site" evidence="4">
    <location>
        <position position="68"/>
    </location>
</feature>
<dbReference type="OrthoDB" id="9799909at2"/>
<dbReference type="AlphaFoldDB" id="A0A433RQR9"/>
<dbReference type="RefSeq" id="WP_126991383.1">
    <property type="nucleotide sequence ID" value="NZ_JTFC01000039.1"/>
</dbReference>
<keyword evidence="1 4" id="KW-0963">Cytoplasm</keyword>
<proteinExistence type="inferred from homology"/>
<evidence type="ECO:0000256" key="4">
    <source>
        <dbReference type="HAMAP-Rule" id="MF_00745"/>
    </source>
</evidence>
<accession>A0A433RQR9</accession>
<evidence type="ECO:0000256" key="2">
    <source>
        <dbReference type="ARBA" id="ARBA00022723"/>
    </source>
</evidence>
<evidence type="ECO:0000259" key="5">
    <source>
        <dbReference type="SMART" id="SM00731"/>
    </source>
</evidence>
<dbReference type="GO" id="GO:0005737">
    <property type="term" value="C:cytoplasm"/>
    <property type="evidence" value="ECO:0007669"/>
    <property type="project" value="UniProtKB-SubCell"/>
</dbReference>
<dbReference type="Pfam" id="PF17283">
    <property type="entry name" value="Zn_ribbon_SprT"/>
    <property type="match status" value="1"/>
</dbReference>
<comment type="caution">
    <text evidence="6">The sequence shown here is derived from an EMBL/GenBank/DDBJ whole genome shotgun (WGS) entry which is preliminary data.</text>
</comment>
<feature type="binding site" evidence="4">
    <location>
        <position position="71"/>
    </location>
    <ligand>
        <name>Zn(2+)</name>
        <dbReference type="ChEBI" id="CHEBI:29105"/>
    </ligand>
</feature>
<dbReference type="GO" id="GO:0008270">
    <property type="term" value="F:zinc ion binding"/>
    <property type="evidence" value="ECO:0007669"/>
    <property type="project" value="UniProtKB-UniRule"/>
</dbReference>
<dbReference type="InterPro" id="IPR006640">
    <property type="entry name" value="SprT-like_domain"/>
</dbReference>
<keyword evidence="7" id="KW-1185">Reference proteome</keyword>
<comment type="similarity">
    <text evidence="4">Belongs to the SprT family.</text>
</comment>
<keyword evidence="3 4" id="KW-0862">Zinc</keyword>
<reference evidence="6 7" key="1">
    <citation type="submission" date="2014-11" db="EMBL/GenBank/DDBJ databases">
        <title>Genome sequence and analysis of novel Kurthia sp.</title>
        <authorList>
            <person name="Lawson J.N."/>
            <person name="Gonzalez J.E."/>
            <person name="Rinauldi L."/>
            <person name="Xuan Z."/>
            <person name="Firman A."/>
            <person name="Shaddox L."/>
            <person name="Trudeau A."/>
            <person name="Shah S."/>
            <person name="Reiman D."/>
        </authorList>
    </citation>
    <scope>NUCLEOTIDE SEQUENCE [LARGE SCALE GENOMIC DNA]</scope>
    <source>
        <strain evidence="6 7">3B1D</strain>
    </source>
</reference>
<protein>
    <recommendedName>
        <fullName evidence="4">Protein SprT-like</fullName>
    </recommendedName>
</protein>
<dbReference type="InterPro" id="IPR023524">
    <property type="entry name" value="Uncharacterised_SprT-like"/>
</dbReference>
<dbReference type="EMBL" id="JTFC01000039">
    <property type="protein sequence ID" value="RUS53129.1"/>
    <property type="molecule type" value="Genomic_DNA"/>
</dbReference>
<feature type="domain" description="SprT-like" evidence="5">
    <location>
        <begin position="4"/>
        <end position="149"/>
    </location>
</feature>
<dbReference type="Proteomes" id="UP000288623">
    <property type="component" value="Unassembled WGS sequence"/>
</dbReference>
<name>A0A433RQR9_9BACL</name>
<sequence length="149" mass="17820">MTDTQVHQLVCDISMQYFHKPFRHQAFFNQRLKTTGGRYMLNSHNIELNKKMLEVFGLNELTGIIKHELCHYHLHLENKGYQHKDRDFKQLLVRVGAPRHCSSIEQEVKKTLYKHHYVCSKCGQSYQRQRKINTLKYRCSRCLGELLKK</sequence>
<evidence type="ECO:0000313" key="7">
    <source>
        <dbReference type="Proteomes" id="UP000288623"/>
    </source>
</evidence>